<evidence type="ECO:0000313" key="1">
    <source>
        <dbReference type="EMBL" id="JAH25633.1"/>
    </source>
</evidence>
<name>A0A0E9RBA1_ANGAN</name>
<organism evidence="1">
    <name type="scientific">Anguilla anguilla</name>
    <name type="common">European freshwater eel</name>
    <name type="synonym">Muraena anguilla</name>
    <dbReference type="NCBI Taxonomy" id="7936"/>
    <lineage>
        <taxon>Eukaryota</taxon>
        <taxon>Metazoa</taxon>
        <taxon>Chordata</taxon>
        <taxon>Craniata</taxon>
        <taxon>Vertebrata</taxon>
        <taxon>Euteleostomi</taxon>
        <taxon>Actinopterygii</taxon>
        <taxon>Neopterygii</taxon>
        <taxon>Teleostei</taxon>
        <taxon>Anguilliformes</taxon>
        <taxon>Anguillidae</taxon>
        <taxon>Anguilla</taxon>
    </lineage>
</organism>
<reference evidence="1" key="2">
    <citation type="journal article" date="2015" name="Fish Shellfish Immunol.">
        <title>Early steps in the European eel (Anguilla anguilla)-Vibrio vulnificus interaction in the gills: Role of the RtxA13 toxin.</title>
        <authorList>
            <person name="Callol A."/>
            <person name="Pajuelo D."/>
            <person name="Ebbesson L."/>
            <person name="Teles M."/>
            <person name="MacKenzie S."/>
            <person name="Amaro C."/>
        </authorList>
    </citation>
    <scope>NUCLEOTIDE SEQUENCE</scope>
</reference>
<accession>A0A0E9RBA1</accession>
<reference evidence="1" key="1">
    <citation type="submission" date="2014-11" db="EMBL/GenBank/DDBJ databases">
        <authorList>
            <person name="Amaro Gonzalez C."/>
        </authorList>
    </citation>
    <scope>NUCLEOTIDE SEQUENCE</scope>
</reference>
<sequence>MHNSFTYKEL</sequence>
<protein>
    <submittedName>
        <fullName evidence="1">Uncharacterized protein</fullName>
    </submittedName>
</protein>
<proteinExistence type="predicted"/>
<dbReference type="EMBL" id="GBXM01082944">
    <property type="protein sequence ID" value="JAH25633.1"/>
    <property type="molecule type" value="Transcribed_RNA"/>
</dbReference>